<dbReference type="EMBL" id="JNSK01000079">
    <property type="protein sequence ID" value="KGA15958.1"/>
    <property type="molecule type" value="Genomic_DNA"/>
</dbReference>
<dbReference type="GO" id="GO:0140359">
    <property type="term" value="F:ABC-type transporter activity"/>
    <property type="evidence" value="ECO:0007669"/>
    <property type="project" value="InterPro"/>
</dbReference>
<feature type="transmembrane region" description="Helical" evidence="5">
    <location>
        <begin position="246"/>
        <end position="269"/>
    </location>
</feature>
<proteinExistence type="predicted"/>
<feature type="transmembrane region" description="Helical" evidence="5">
    <location>
        <begin position="162"/>
        <end position="183"/>
    </location>
</feature>
<evidence type="ECO:0000256" key="2">
    <source>
        <dbReference type="ARBA" id="ARBA00022692"/>
    </source>
</evidence>
<gene>
    <name evidence="7" type="ORF">GM50_15885</name>
</gene>
<feature type="domain" description="ABC transmembrane type-2" evidence="6">
    <location>
        <begin position="41"/>
        <end position="276"/>
    </location>
</feature>
<feature type="transmembrane region" description="Helical" evidence="5">
    <location>
        <begin position="204"/>
        <end position="226"/>
    </location>
</feature>
<dbReference type="Pfam" id="PF01061">
    <property type="entry name" value="ABC2_membrane"/>
    <property type="match status" value="1"/>
</dbReference>
<feature type="transmembrane region" description="Helical" evidence="5">
    <location>
        <begin position="38"/>
        <end position="65"/>
    </location>
</feature>
<accession>A0A094SCX9</accession>
<dbReference type="InterPro" id="IPR047817">
    <property type="entry name" value="ABC2_TM_bact-type"/>
</dbReference>
<name>A0A094SCX9_9ZZZZ</name>
<keyword evidence="3 5" id="KW-1133">Transmembrane helix</keyword>
<reference evidence="7" key="1">
    <citation type="submission" date="2014-05" db="EMBL/GenBank/DDBJ databases">
        <title>Key roles for freshwater Actinobacteria revealed by deep metagenomic sequencing.</title>
        <authorList>
            <person name="Ghai R."/>
            <person name="Mizuno C.M."/>
            <person name="Picazo A."/>
            <person name="Camacho A."/>
            <person name="Rodriguez-Valera F."/>
        </authorList>
    </citation>
    <scope>NUCLEOTIDE SEQUENCE</scope>
</reference>
<feature type="transmembrane region" description="Helical" evidence="5">
    <location>
        <begin position="136"/>
        <end position="156"/>
    </location>
</feature>
<dbReference type="PRINTS" id="PR00164">
    <property type="entry name" value="ABC2TRNSPORT"/>
</dbReference>
<evidence type="ECO:0000256" key="1">
    <source>
        <dbReference type="ARBA" id="ARBA00004141"/>
    </source>
</evidence>
<dbReference type="InterPro" id="IPR000412">
    <property type="entry name" value="ABC_2_transport"/>
</dbReference>
<dbReference type="PROSITE" id="PS51012">
    <property type="entry name" value="ABC_TM2"/>
    <property type="match status" value="1"/>
</dbReference>
<comment type="caution">
    <text evidence="7">The sequence shown here is derived from an EMBL/GenBank/DDBJ whole genome shotgun (WGS) entry which is preliminary data.</text>
</comment>
<organism evidence="7">
    <name type="scientific">freshwater metagenome</name>
    <dbReference type="NCBI Taxonomy" id="449393"/>
    <lineage>
        <taxon>unclassified sequences</taxon>
        <taxon>metagenomes</taxon>
        <taxon>ecological metagenomes</taxon>
    </lineage>
</organism>
<dbReference type="InterPro" id="IPR013525">
    <property type="entry name" value="ABC2_TM"/>
</dbReference>
<dbReference type="PIRSF" id="PIRSF006648">
    <property type="entry name" value="DrrB"/>
    <property type="match status" value="1"/>
</dbReference>
<dbReference type="PANTHER" id="PTHR43229">
    <property type="entry name" value="NODULATION PROTEIN J"/>
    <property type="match status" value="1"/>
</dbReference>
<dbReference type="GO" id="GO:0043190">
    <property type="term" value="C:ATP-binding cassette (ABC) transporter complex"/>
    <property type="evidence" value="ECO:0007669"/>
    <property type="project" value="InterPro"/>
</dbReference>
<comment type="subcellular location">
    <subcellularLocation>
        <location evidence="1">Membrane</location>
        <topology evidence="1">Multi-pass membrane protein</topology>
    </subcellularLocation>
</comment>
<evidence type="ECO:0000256" key="5">
    <source>
        <dbReference type="SAM" id="Phobius"/>
    </source>
</evidence>
<evidence type="ECO:0000259" key="6">
    <source>
        <dbReference type="PROSITE" id="PS51012"/>
    </source>
</evidence>
<keyword evidence="4 5" id="KW-0472">Membrane</keyword>
<sequence>MSSFQARQGSLKIVDAAKVAARGALFVTEARLRSMLKWVWLIISIAIANPVLYLISIGLGLGSYIDQNAGSTGIDGVSYLTFLAPALLATAAIQGAMDESVFPTLEGFKWNKTFFSMNATPLSGNHIAMGVFFNSLIRTVFTAVLYWLVMLVFGVLESPRAYLAIFTAVMAGAAFGALMQALAGLLENENMFFTIVERFIIMPLFLFSGTFYPLSSMPIFLQWIGWISPLWHATELGRWLTYGSEISTSMLFVHFIFLNSILAVGLFASRRIFTRRLGK</sequence>
<evidence type="ECO:0000256" key="4">
    <source>
        <dbReference type="ARBA" id="ARBA00023136"/>
    </source>
</evidence>
<evidence type="ECO:0000256" key="3">
    <source>
        <dbReference type="ARBA" id="ARBA00022989"/>
    </source>
</evidence>
<protein>
    <recommendedName>
        <fullName evidence="6">ABC transmembrane type-2 domain-containing protein</fullName>
    </recommendedName>
</protein>
<keyword evidence="2 5" id="KW-0812">Transmembrane</keyword>
<dbReference type="InterPro" id="IPR051784">
    <property type="entry name" value="Nod_factor_ABC_transporter"/>
</dbReference>
<feature type="transmembrane region" description="Helical" evidence="5">
    <location>
        <begin position="77"/>
        <end position="97"/>
    </location>
</feature>
<dbReference type="PANTHER" id="PTHR43229:SF2">
    <property type="entry name" value="NODULATION PROTEIN J"/>
    <property type="match status" value="1"/>
</dbReference>
<evidence type="ECO:0000313" key="7">
    <source>
        <dbReference type="EMBL" id="KGA15958.1"/>
    </source>
</evidence>
<dbReference type="AlphaFoldDB" id="A0A094SCX9"/>